<evidence type="ECO:0000256" key="1">
    <source>
        <dbReference type="SAM" id="MobiDB-lite"/>
    </source>
</evidence>
<dbReference type="Gene3D" id="3.40.525.10">
    <property type="entry name" value="CRAL-TRIO lipid binding domain"/>
    <property type="match status" value="1"/>
</dbReference>
<name>A0A9W7T158_9PEZI</name>
<dbReference type="PANTHER" id="PTHR46590">
    <property type="entry name" value="PHOSPHATIDYLINOSITOL TRANSFER PROTEIN CSR1-RELATED"/>
    <property type="match status" value="1"/>
</dbReference>
<keyword evidence="4" id="KW-1185">Reference proteome</keyword>
<reference evidence="3 4" key="2">
    <citation type="journal article" date="2021" name="Curr. Genet.">
        <title>Genetic response to nitrogen starvation in the aggressive Eucalyptus foliar pathogen Teratosphaeria destructans.</title>
        <authorList>
            <person name="Havenga M."/>
            <person name="Wingfield B.D."/>
            <person name="Wingfield M.J."/>
            <person name="Dreyer L.L."/>
            <person name="Roets F."/>
            <person name="Aylward J."/>
        </authorList>
    </citation>
    <scope>NUCLEOTIDE SEQUENCE [LARGE SCALE GENOMIC DNA]</scope>
    <source>
        <strain evidence="3">CMW44962</strain>
    </source>
</reference>
<dbReference type="SMART" id="SM00516">
    <property type="entry name" value="SEC14"/>
    <property type="match status" value="1"/>
</dbReference>
<feature type="region of interest" description="Disordered" evidence="1">
    <location>
        <begin position="137"/>
        <end position="194"/>
    </location>
</feature>
<reference evidence="3 4" key="1">
    <citation type="journal article" date="2018" name="IMA Fungus">
        <title>IMA Genome-F 10: Nine draft genome sequences of Claviceps purpurea s.lat., including C. arundinis, C. humidiphila, and C. cf. spartinae, pseudomolecules for the pitch canker pathogen Fusarium circinatum, draft genome of Davidsoniella eucalypti, Grosmannia galeiformis, Quambalaria eucalypti, and Teratosphaeria destructans.</title>
        <authorList>
            <person name="Wingfield B.D."/>
            <person name="Liu M."/>
            <person name="Nguyen H.D."/>
            <person name="Lane F.A."/>
            <person name="Morgan S.W."/>
            <person name="De Vos L."/>
            <person name="Wilken P.M."/>
            <person name="Duong T.A."/>
            <person name="Aylward J."/>
            <person name="Coetzee M.P."/>
            <person name="Dadej K."/>
            <person name="De Beer Z.W."/>
            <person name="Findlay W."/>
            <person name="Havenga M."/>
            <person name="Kolarik M."/>
            <person name="Menzies J.G."/>
            <person name="Naidoo K."/>
            <person name="Pochopski O."/>
            <person name="Shoukouhi P."/>
            <person name="Santana Q.C."/>
            <person name="Seifert K.A."/>
            <person name="Soal N."/>
            <person name="Steenkamp E.T."/>
            <person name="Tatham C.T."/>
            <person name="van der Nest M.A."/>
            <person name="Wingfield M.J."/>
        </authorList>
    </citation>
    <scope>NUCLEOTIDE SEQUENCE [LARGE SCALE GENOMIC DNA]</scope>
    <source>
        <strain evidence="3">CMW44962</strain>
    </source>
</reference>
<dbReference type="AlphaFoldDB" id="A0A9W7T158"/>
<dbReference type="EMBL" id="RIBY02000114">
    <property type="protein sequence ID" value="KAH9845198.1"/>
    <property type="molecule type" value="Genomic_DNA"/>
</dbReference>
<dbReference type="InterPro" id="IPR052432">
    <property type="entry name" value="PITP/CRAL-TRIO"/>
</dbReference>
<dbReference type="SUPFAM" id="SSF46938">
    <property type="entry name" value="CRAL/TRIO N-terminal domain"/>
    <property type="match status" value="1"/>
</dbReference>
<dbReference type="InterPro" id="IPR036273">
    <property type="entry name" value="CRAL/TRIO_N_dom_sf"/>
</dbReference>
<feature type="domain" description="CRAL-TRIO" evidence="2">
    <location>
        <begin position="301"/>
        <end position="446"/>
    </location>
</feature>
<dbReference type="InterPro" id="IPR036865">
    <property type="entry name" value="CRAL-TRIO_dom_sf"/>
</dbReference>
<dbReference type="InterPro" id="IPR011074">
    <property type="entry name" value="CRAL/TRIO_N_dom"/>
</dbReference>
<dbReference type="CDD" id="cd00170">
    <property type="entry name" value="SEC14"/>
    <property type="match status" value="1"/>
</dbReference>
<gene>
    <name evidence="3" type="ORF">Tdes44962_MAKER06772</name>
</gene>
<dbReference type="SMART" id="SM01100">
    <property type="entry name" value="CRAL_TRIO_N"/>
    <property type="match status" value="1"/>
</dbReference>
<sequence length="600" mass="66287">MLLPARTLIRQSFESIQGIPDRARVRISRQYFAQWSSPLIKPPPPPLRHNFKAQRARVDPTAFLVAAAVSGGVAYAVTRYTDSNSSQPFGSNEQGECAQLESTAMAANALPGRPGNLTPEQTAKLKEMWERMSEITGVSTPSINGSSTPSTEAARPPSPDGKKKKSRLSIFRKKDKADAGSETSSMSGVDNDKHGQTKEYEAALEKMTPQELRDALWSMVKHDDPDALYLRFLRARKWDVQAAIVMMISTMHWRAQEMHVDDDIMPRGEEYMLKEEREESGARQKEGADFLAQLRMGKSFLHGTDKDGRPCCYVRVRLHHGGEQSEPSLERFTVYTIETARLMLRAPIDTATIVFDMTDFSMANMDYTPVKFMIKCFEANYPESLGSVIVYKSPWIFHGIWKIIKGWLDPVVASKVHFASNVNDLESVIPRPRAPRELGGDEDWEYAYVEPVPGENKAMSDTATRDAILRERAGMFDAYEKETQSWLAGDESAVLRRSGIARRLAESYWKLDPYVRARSLYDRIGVLGPNGTLDFYPKAAPSSAAAPATAPASAPATAPATASALPTAASAAPAVAVATADGADGADEFHDAKERLDDVD</sequence>
<dbReference type="Pfam" id="PF00650">
    <property type="entry name" value="CRAL_TRIO"/>
    <property type="match status" value="1"/>
</dbReference>
<dbReference type="PANTHER" id="PTHR46590:SF1">
    <property type="entry name" value="PHOSPHATIDYLINOSITOL TRANSFER PROTEIN CSR1"/>
    <property type="match status" value="1"/>
</dbReference>
<comment type="caution">
    <text evidence="3">The sequence shown here is derived from an EMBL/GenBank/DDBJ whole genome shotgun (WGS) entry which is preliminary data.</text>
</comment>
<dbReference type="SUPFAM" id="SSF52087">
    <property type="entry name" value="CRAL/TRIO domain"/>
    <property type="match status" value="1"/>
</dbReference>
<proteinExistence type="predicted"/>
<evidence type="ECO:0000313" key="4">
    <source>
        <dbReference type="Proteomes" id="UP001138500"/>
    </source>
</evidence>
<feature type="compositionally biased region" description="Polar residues" evidence="1">
    <location>
        <begin position="137"/>
        <end position="151"/>
    </location>
</feature>
<evidence type="ECO:0000259" key="2">
    <source>
        <dbReference type="PROSITE" id="PS50191"/>
    </source>
</evidence>
<dbReference type="Proteomes" id="UP001138500">
    <property type="component" value="Unassembled WGS sequence"/>
</dbReference>
<dbReference type="Pfam" id="PF03765">
    <property type="entry name" value="CRAL_TRIO_N"/>
    <property type="match status" value="1"/>
</dbReference>
<evidence type="ECO:0000313" key="3">
    <source>
        <dbReference type="EMBL" id="KAH9845198.1"/>
    </source>
</evidence>
<dbReference type="PROSITE" id="PS50191">
    <property type="entry name" value="CRAL_TRIO"/>
    <property type="match status" value="1"/>
</dbReference>
<organism evidence="3 4">
    <name type="scientific">Teratosphaeria destructans</name>
    <dbReference type="NCBI Taxonomy" id="418781"/>
    <lineage>
        <taxon>Eukaryota</taxon>
        <taxon>Fungi</taxon>
        <taxon>Dikarya</taxon>
        <taxon>Ascomycota</taxon>
        <taxon>Pezizomycotina</taxon>
        <taxon>Dothideomycetes</taxon>
        <taxon>Dothideomycetidae</taxon>
        <taxon>Mycosphaerellales</taxon>
        <taxon>Teratosphaeriaceae</taxon>
        <taxon>Teratosphaeria</taxon>
    </lineage>
</organism>
<protein>
    <submittedName>
        <fullName evidence="3">CRAL-TRIO domain-containing protein</fullName>
    </submittedName>
</protein>
<feature type="region of interest" description="Disordered" evidence="1">
    <location>
        <begin position="544"/>
        <end position="565"/>
    </location>
</feature>
<accession>A0A9W7T158</accession>
<dbReference type="InterPro" id="IPR001251">
    <property type="entry name" value="CRAL-TRIO_dom"/>
</dbReference>
<feature type="compositionally biased region" description="Basic residues" evidence="1">
    <location>
        <begin position="162"/>
        <end position="174"/>
    </location>
</feature>
<dbReference type="OrthoDB" id="43460at2759"/>